<dbReference type="Proteomes" id="UP001259982">
    <property type="component" value="Unassembled WGS sequence"/>
</dbReference>
<dbReference type="InterPro" id="IPR036390">
    <property type="entry name" value="WH_DNA-bd_sf"/>
</dbReference>
<dbReference type="CDD" id="cd00090">
    <property type="entry name" value="HTH_ARSR"/>
    <property type="match status" value="1"/>
</dbReference>
<evidence type="ECO:0000313" key="5">
    <source>
        <dbReference type="EMBL" id="MDT0619211.1"/>
    </source>
</evidence>
<evidence type="ECO:0000256" key="3">
    <source>
        <dbReference type="ARBA" id="ARBA00023163"/>
    </source>
</evidence>
<dbReference type="InterPro" id="IPR011991">
    <property type="entry name" value="ArsR-like_HTH"/>
</dbReference>
<dbReference type="InterPro" id="IPR036388">
    <property type="entry name" value="WH-like_DNA-bd_sf"/>
</dbReference>
<dbReference type="Pfam" id="PF01638">
    <property type="entry name" value="HxlR"/>
    <property type="match status" value="1"/>
</dbReference>
<keyword evidence="6" id="KW-1185">Reference proteome</keyword>
<protein>
    <submittedName>
        <fullName evidence="5">Helix-turn-helix domain-containing protein</fullName>
    </submittedName>
</protein>
<evidence type="ECO:0000256" key="2">
    <source>
        <dbReference type="ARBA" id="ARBA00023125"/>
    </source>
</evidence>
<dbReference type="PANTHER" id="PTHR33204:SF18">
    <property type="entry name" value="TRANSCRIPTIONAL REGULATORY PROTEIN"/>
    <property type="match status" value="1"/>
</dbReference>
<dbReference type="RefSeq" id="WP_311659574.1">
    <property type="nucleotide sequence ID" value="NZ_JAVRHY010000011.1"/>
</dbReference>
<organism evidence="5 6">
    <name type="scientific">Spectribacter acetivorans</name>
    <dbReference type="NCBI Taxonomy" id="3075603"/>
    <lineage>
        <taxon>Bacteria</taxon>
        <taxon>Pseudomonadati</taxon>
        <taxon>Pseudomonadota</taxon>
        <taxon>Gammaproteobacteria</taxon>
        <taxon>Salinisphaerales</taxon>
        <taxon>Salinisphaeraceae</taxon>
        <taxon>Spectribacter</taxon>
    </lineage>
</organism>
<keyword evidence="1" id="KW-0805">Transcription regulation</keyword>
<feature type="domain" description="HTH hxlR-type" evidence="4">
    <location>
        <begin position="11"/>
        <end position="108"/>
    </location>
</feature>
<keyword evidence="3" id="KW-0804">Transcription</keyword>
<evidence type="ECO:0000313" key="6">
    <source>
        <dbReference type="Proteomes" id="UP001259982"/>
    </source>
</evidence>
<proteinExistence type="predicted"/>
<evidence type="ECO:0000259" key="4">
    <source>
        <dbReference type="PROSITE" id="PS51118"/>
    </source>
</evidence>
<gene>
    <name evidence="5" type="ORF">RM531_12065</name>
</gene>
<dbReference type="PROSITE" id="PS51118">
    <property type="entry name" value="HTH_HXLR"/>
    <property type="match status" value="1"/>
</dbReference>
<evidence type="ECO:0000256" key="1">
    <source>
        <dbReference type="ARBA" id="ARBA00023015"/>
    </source>
</evidence>
<dbReference type="PANTHER" id="PTHR33204">
    <property type="entry name" value="TRANSCRIPTIONAL REGULATOR, MARR FAMILY"/>
    <property type="match status" value="1"/>
</dbReference>
<dbReference type="EMBL" id="JAVRHY010000011">
    <property type="protein sequence ID" value="MDT0619211.1"/>
    <property type="molecule type" value="Genomic_DNA"/>
</dbReference>
<comment type="caution">
    <text evidence="5">The sequence shown here is derived from an EMBL/GenBank/DDBJ whole genome shotgun (WGS) entry which is preliminary data.</text>
</comment>
<dbReference type="SUPFAM" id="SSF46785">
    <property type="entry name" value="Winged helix' DNA-binding domain"/>
    <property type="match status" value="1"/>
</dbReference>
<accession>A0ABU3B9R4</accession>
<name>A0ABU3B9R4_9GAMM</name>
<dbReference type="Gene3D" id="1.10.10.10">
    <property type="entry name" value="Winged helix-like DNA-binding domain superfamily/Winged helix DNA-binding domain"/>
    <property type="match status" value="1"/>
</dbReference>
<dbReference type="InterPro" id="IPR002577">
    <property type="entry name" value="HTH_HxlR"/>
</dbReference>
<sequence>MAITDICKQHCSVAQAVHAVGDTWSLMVLRELFLGSRRFDDLQRFTGASPHLLSKRLRALGAEGIVERRPYQQHPVRHEYRLTDKGLDLWPVIAALRSWGDRWAAQAAEPPVTVRHRGCGAQVEPVPVCPDCGEPIGARDLALELSPQARAQRQAMR</sequence>
<reference evidence="5 6" key="1">
    <citation type="submission" date="2023-09" db="EMBL/GenBank/DDBJ databases">
        <authorList>
            <person name="Rey-Velasco X."/>
        </authorList>
    </citation>
    <scope>NUCLEOTIDE SEQUENCE [LARGE SCALE GENOMIC DNA]</scope>
    <source>
        <strain evidence="5 6">P385</strain>
    </source>
</reference>
<keyword evidence="2" id="KW-0238">DNA-binding</keyword>